<dbReference type="Proteomes" id="UP000235145">
    <property type="component" value="Unassembled WGS sequence"/>
</dbReference>
<gene>
    <name evidence="2" type="ORF">LSAT_V11C300153140</name>
</gene>
<reference evidence="2 3" key="1">
    <citation type="journal article" date="2017" name="Nat. Commun.">
        <title>Genome assembly with in vitro proximity ligation data and whole-genome triplication in lettuce.</title>
        <authorList>
            <person name="Reyes-Chin-Wo S."/>
            <person name="Wang Z."/>
            <person name="Yang X."/>
            <person name="Kozik A."/>
            <person name="Arikit S."/>
            <person name="Song C."/>
            <person name="Xia L."/>
            <person name="Froenicke L."/>
            <person name="Lavelle D.O."/>
            <person name="Truco M.J."/>
            <person name="Xia R."/>
            <person name="Zhu S."/>
            <person name="Xu C."/>
            <person name="Xu H."/>
            <person name="Xu X."/>
            <person name="Cox K."/>
            <person name="Korf I."/>
            <person name="Meyers B.C."/>
            <person name="Michelmore R.W."/>
        </authorList>
    </citation>
    <scope>NUCLEOTIDE SEQUENCE [LARGE SCALE GENOMIC DNA]</scope>
    <source>
        <strain evidence="3">cv. Salinas</strain>
        <tissue evidence="2">Seedlings</tissue>
    </source>
</reference>
<feature type="compositionally biased region" description="Pro residues" evidence="1">
    <location>
        <begin position="230"/>
        <end position="240"/>
    </location>
</feature>
<evidence type="ECO:0000256" key="1">
    <source>
        <dbReference type="SAM" id="MobiDB-lite"/>
    </source>
</evidence>
<keyword evidence="3" id="KW-1185">Reference proteome</keyword>
<feature type="region of interest" description="Disordered" evidence="1">
    <location>
        <begin position="361"/>
        <end position="385"/>
    </location>
</feature>
<proteinExistence type="predicted"/>
<dbReference type="AlphaFoldDB" id="A0A9R1XQK3"/>
<sequence>MHIPHGDPLHVHLMMLHEVRTQEVFEMGRFLFDIEGRHLEFGETEYIPICGLKVGHYVDLLYDEKGRSNSSLRARLFPDISDARLWLKDLEDFIMSPKYLEVEDEDDVMLIQLVFVLKGLHGRDIKTCIPAAIYNLADNRDDWNKFAWGTYLWRYTSRMMRGMFKKIVEFRQFKEANPESKKVHKYTVPGIMLPFKPNNQPIQVVANETEPMLPFYVRYVNWTLNHEESPPPQQSPPPQHSPVRNSPPVVQSPPRSSMYKSDTCSTESTTNTSSSQQPEIEMRVVKKKKSSTKALVKCLLGVVAELSSKVDRVLEEKDEPNKRFVEDEEEEEEEEEMINEEGEEAYCHDTQFDYAGLEEKVAPTPTEPSPDLGEHGTKIVTPIGRPQRKRDPAWYQLTPFTVVKNSYLKLGIFKKYYIIDND</sequence>
<protein>
    <recommendedName>
        <fullName evidence="4">DUF1985 domain-containing protein</fullName>
    </recommendedName>
</protein>
<comment type="caution">
    <text evidence="2">The sequence shown here is derived from an EMBL/GenBank/DDBJ whole genome shotgun (WGS) entry which is preliminary data.</text>
</comment>
<evidence type="ECO:0008006" key="4">
    <source>
        <dbReference type="Google" id="ProtNLM"/>
    </source>
</evidence>
<feature type="compositionally biased region" description="Low complexity" evidence="1">
    <location>
        <begin position="241"/>
        <end position="275"/>
    </location>
</feature>
<organism evidence="2 3">
    <name type="scientific">Lactuca sativa</name>
    <name type="common">Garden lettuce</name>
    <dbReference type="NCBI Taxonomy" id="4236"/>
    <lineage>
        <taxon>Eukaryota</taxon>
        <taxon>Viridiplantae</taxon>
        <taxon>Streptophyta</taxon>
        <taxon>Embryophyta</taxon>
        <taxon>Tracheophyta</taxon>
        <taxon>Spermatophyta</taxon>
        <taxon>Magnoliopsida</taxon>
        <taxon>eudicotyledons</taxon>
        <taxon>Gunneridae</taxon>
        <taxon>Pentapetalae</taxon>
        <taxon>asterids</taxon>
        <taxon>campanulids</taxon>
        <taxon>Asterales</taxon>
        <taxon>Asteraceae</taxon>
        <taxon>Cichorioideae</taxon>
        <taxon>Cichorieae</taxon>
        <taxon>Lactucinae</taxon>
        <taxon>Lactuca</taxon>
    </lineage>
</organism>
<dbReference type="PANTHER" id="PTHR48449:SF1">
    <property type="entry name" value="DUF1985 DOMAIN-CONTAINING PROTEIN"/>
    <property type="match status" value="1"/>
</dbReference>
<accession>A0A9R1XQK3</accession>
<dbReference type="PANTHER" id="PTHR48449">
    <property type="entry name" value="DUF1985 DOMAIN-CONTAINING PROTEIN"/>
    <property type="match status" value="1"/>
</dbReference>
<feature type="region of interest" description="Disordered" evidence="1">
    <location>
        <begin position="227"/>
        <end position="281"/>
    </location>
</feature>
<evidence type="ECO:0000313" key="3">
    <source>
        <dbReference type="Proteomes" id="UP000235145"/>
    </source>
</evidence>
<evidence type="ECO:0000313" key="2">
    <source>
        <dbReference type="EMBL" id="KAJ0215867.1"/>
    </source>
</evidence>
<dbReference type="EMBL" id="NBSK02000003">
    <property type="protein sequence ID" value="KAJ0215867.1"/>
    <property type="molecule type" value="Genomic_DNA"/>
</dbReference>
<name>A0A9R1XQK3_LACSA</name>